<dbReference type="InterPro" id="IPR001926">
    <property type="entry name" value="TrpB-like_PALP"/>
</dbReference>
<evidence type="ECO:0000313" key="2">
    <source>
        <dbReference type="EMBL" id="OQE43598.1"/>
    </source>
</evidence>
<dbReference type="Gene3D" id="3.40.50.1100">
    <property type="match status" value="1"/>
</dbReference>
<proteinExistence type="predicted"/>
<dbReference type="EMBL" id="MDDG01000003">
    <property type="protein sequence ID" value="OQE43598.1"/>
    <property type="molecule type" value="Genomic_DNA"/>
</dbReference>
<dbReference type="SUPFAM" id="SSF53686">
    <property type="entry name" value="Tryptophan synthase beta subunit-like PLP-dependent enzymes"/>
    <property type="match status" value="1"/>
</dbReference>
<comment type="caution">
    <text evidence="2">The sequence shown here is derived from an EMBL/GenBank/DDBJ whole genome shotgun (WGS) entry which is preliminary data.</text>
</comment>
<accession>A0A1V6UYX2</accession>
<evidence type="ECO:0000313" key="3">
    <source>
        <dbReference type="Proteomes" id="UP000191500"/>
    </source>
</evidence>
<dbReference type="AlphaFoldDB" id="A0A1V6UYX2"/>
<name>A0A1V6UYX2_9EURO</name>
<dbReference type="Proteomes" id="UP000191500">
    <property type="component" value="Unassembled WGS sequence"/>
</dbReference>
<organism evidence="2 3">
    <name type="scientific">Penicillium coprophilum</name>
    <dbReference type="NCBI Taxonomy" id="36646"/>
    <lineage>
        <taxon>Eukaryota</taxon>
        <taxon>Fungi</taxon>
        <taxon>Dikarya</taxon>
        <taxon>Ascomycota</taxon>
        <taxon>Pezizomycotina</taxon>
        <taxon>Eurotiomycetes</taxon>
        <taxon>Eurotiomycetidae</taxon>
        <taxon>Eurotiales</taxon>
        <taxon>Aspergillaceae</taxon>
        <taxon>Penicillium</taxon>
    </lineage>
</organism>
<dbReference type="Pfam" id="PF00291">
    <property type="entry name" value="PALP"/>
    <property type="match status" value="1"/>
</dbReference>
<dbReference type="STRING" id="36646.A0A1V6UYX2"/>
<gene>
    <name evidence="2" type="ORF">PENCOP_c003G00515</name>
</gene>
<protein>
    <recommendedName>
        <fullName evidence="1">Tryptophan synthase beta chain-like PALP domain-containing protein</fullName>
    </recommendedName>
</protein>
<feature type="domain" description="Tryptophan synthase beta chain-like PALP" evidence="1">
    <location>
        <begin position="16"/>
        <end position="99"/>
    </location>
</feature>
<evidence type="ECO:0000259" key="1">
    <source>
        <dbReference type="Pfam" id="PF00291"/>
    </source>
</evidence>
<reference evidence="3" key="1">
    <citation type="journal article" date="2017" name="Nat. Microbiol.">
        <title>Global analysis of biosynthetic gene clusters reveals vast potential of secondary metabolite production in Penicillium species.</title>
        <authorList>
            <person name="Nielsen J.C."/>
            <person name="Grijseels S."/>
            <person name="Prigent S."/>
            <person name="Ji B."/>
            <person name="Dainat J."/>
            <person name="Nielsen K.F."/>
            <person name="Frisvad J.C."/>
            <person name="Workman M."/>
            <person name="Nielsen J."/>
        </authorList>
    </citation>
    <scope>NUCLEOTIDE SEQUENCE [LARGE SCALE GENOMIC DNA]</scope>
    <source>
        <strain evidence="3">IBT 31321</strain>
    </source>
</reference>
<sequence length="107" mass="11494">MPSPLEIAASSVQARSRISHHIYQTAQRRLLTASSGNHGIAATFASQTLSRNLTVVLLEIVISAKFDKIKSYGVDVILRGAETGLAEQHAQQLAASGITPTFPLQRL</sequence>
<dbReference type="InterPro" id="IPR036052">
    <property type="entry name" value="TrpB-like_PALP_sf"/>
</dbReference>
<keyword evidence="3" id="KW-1185">Reference proteome</keyword>